<evidence type="ECO:0000256" key="2">
    <source>
        <dbReference type="ARBA" id="ARBA00006679"/>
    </source>
</evidence>
<comment type="subcellular location">
    <subcellularLocation>
        <location evidence="1">Cell membrane</location>
        <topology evidence="1">Multi-pass membrane protein</topology>
    </subcellularLocation>
</comment>
<reference evidence="8 9" key="1">
    <citation type="journal article" date="2019" name="Nat. Microbiol.">
        <title>Mediterranean grassland soil C-N compound turnover is dependent on rainfall and depth, and is mediated by genomically divergent microorganisms.</title>
        <authorList>
            <person name="Diamond S."/>
            <person name="Andeer P.F."/>
            <person name="Li Z."/>
            <person name="Crits-Christoph A."/>
            <person name="Burstein D."/>
            <person name="Anantharaman K."/>
            <person name="Lane K.R."/>
            <person name="Thomas B.C."/>
            <person name="Pan C."/>
            <person name="Northen T.R."/>
            <person name="Banfield J.F."/>
        </authorList>
    </citation>
    <scope>NUCLEOTIDE SEQUENCE [LARGE SCALE GENOMIC DNA]</scope>
    <source>
        <strain evidence="8">WS_9</strain>
    </source>
</reference>
<feature type="transmembrane region" description="Helical" evidence="7">
    <location>
        <begin position="65"/>
        <end position="85"/>
    </location>
</feature>
<dbReference type="PANTHER" id="PTHR33452:SF1">
    <property type="entry name" value="INNER MEMBRANE PROTEIN YPHA-RELATED"/>
    <property type="match status" value="1"/>
</dbReference>
<protein>
    <submittedName>
        <fullName evidence="8">DoxX family protein</fullName>
    </submittedName>
</protein>
<dbReference type="Pfam" id="PF07681">
    <property type="entry name" value="DoxX"/>
    <property type="match status" value="1"/>
</dbReference>
<dbReference type="PANTHER" id="PTHR33452">
    <property type="entry name" value="OXIDOREDUCTASE CATD-RELATED"/>
    <property type="match status" value="1"/>
</dbReference>
<dbReference type="AlphaFoldDB" id="A0A538TGW9"/>
<keyword evidence="5 7" id="KW-1133">Transmembrane helix</keyword>
<evidence type="ECO:0000256" key="5">
    <source>
        <dbReference type="ARBA" id="ARBA00022989"/>
    </source>
</evidence>
<dbReference type="InterPro" id="IPR032808">
    <property type="entry name" value="DoxX"/>
</dbReference>
<dbReference type="GO" id="GO:0005886">
    <property type="term" value="C:plasma membrane"/>
    <property type="evidence" value="ECO:0007669"/>
    <property type="project" value="UniProtKB-SubCell"/>
</dbReference>
<evidence type="ECO:0000256" key="3">
    <source>
        <dbReference type="ARBA" id="ARBA00022475"/>
    </source>
</evidence>
<feature type="transmembrane region" description="Helical" evidence="7">
    <location>
        <begin position="97"/>
        <end position="119"/>
    </location>
</feature>
<dbReference type="InterPro" id="IPR051907">
    <property type="entry name" value="DoxX-like_oxidoreductase"/>
</dbReference>
<name>A0A538TGW9_UNCEI</name>
<evidence type="ECO:0000256" key="6">
    <source>
        <dbReference type="ARBA" id="ARBA00023136"/>
    </source>
</evidence>
<evidence type="ECO:0000256" key="4">
    <source>
        <dbReference type="ARBA" id="ARBA00022692"/>
    </source>
</evidence>
<comment type="caution">
    <text evidence="8">The sequence shown here is derived from an EMBL/GenBank/DDBJ whole genome shotgun (WGS) entry which is preliminary data.</text>
</comment>
<proteinExistence type="inferred from homology"/>
<feature type="transmembrane region" description="Helical" evidence="7">
    <location>
        <begin position="139"/>
        <end position="160"/>
    </location>
</feature>
<evidence type="ECO:0000313" key="8">
    <source>
        <dbReference type="EMBL" id="TMQ62860.1"/>
    </source>
</evidence>
<dbReference type="Proteomes" id="UP000317691">
    <property type="component" value="Unassembled WGS sequence"/>
</dbReference>
<gene>
    <name evidence="8" type="ORF">E6K79_11430</name>
</gene>
<organism evidence="8 9">
    <name type="scientific">Eiseniibacteriota bacterium</name>
    <dbReference type="NCBI Taxonomy" id="2212470"/>
    <lineage>
        <taxon>Bacteria</taxon>
        <taxon>Candidatus Eiseniibacteriota</taxon>
    </lineage>
</organism>
<evidence type="ECO:0000256" key="7">
    <source>
        <dbReference type="SAM" id="Phobius"/>
    </source>
</evidence>
<keyword evidence="4 7" id="KW-0812">Transmembrane</keyword>
<accession>A0A538TGW9</accession>
<dbReference type="EMBL" id="VBOZ01000035">
    <property type="protein sequence ID" value="TMQ62860.1"/>
    <property type="molecule type" value="Genomic_DNA"/>
</dbReference>
<feature type="transmembrane region" description="Helical" evidence="7">
    <location>
        <begin position="24"/>
        <end position="45"/>
    </location>
</feature>
<keyword evidence="3" id="KW-1003">Cell membrane</keyword>
<keyword evidence="6 7" id="KW-0472">Membrane</keyword>
<evidence type="ECO:0000256" key="1">
    <source>
        <dbReference type="ARBA" id="ARBA00004651"/>
    </source>
</evidence>
<comment type="similarity">
    <text evidence="2">Belongs to the DoxX family.</text>
</comment>
<sequence length="172" mass="18614">MPVGLGLPVRATSSSRMELASMRWIFSTTGTFWQVPLRLCLAYVFWMHGAQKVLGMYHGPGLHGFVGYLAGSGVPASLAYLAAFSEFLGAFGMLFGFLTRIAALGLMANMAYATVAVHAKWGFFMNWGGDPTRGHGYEYPMTLFCMALALFIGGGGNLSIDRMIAPKEKRPG</sequence>
<evidence type="ECO:0000313" key="9">
    <source>
        <dbReference type="Proteomes" id="UP000317691"/>
    </source>
</evidence>